<dbReference type="PANTHER" id="PTHR44086:SF10">
    <property type="entry name" value="THIOSULFATE SULFURTRANSFERASE_RHODANESE-LIKE DOMAIN-CONTAINING PROTEIN 3"/>
    <property type="match status" value="1"/>
</dbReference>
<dbReference type="Gene3D" id="3.40.250.10">
    <property type="entry name" value="Rhodanese-like domain"/>
    <property type="match status" value="1"/>
</dbReference>
<proteinExistence type="predicted"/>
<dbReference type="AlphaFoldDB" id="A0A2H1BVQ2"/>
<reference evidence="1" key="1">
    <citation type="submission" date="2019-03" db="EMBL/GenBank/DDBJ databases">
        <title>Improved annotation for the trematode Fasciola hepatica.</title>
        <authorList>
            <person name="Choi Y.-J."/>
            <person name="Martin J."/>
            <person name="Mitreva M."/>
        </authorList>
    </citation>
    <scope>NUCLEOTIDE SEQUENCE [LARGE SCALE GENOMIC DNA]</scope>
</reference>
<accession>A0A2H1BVQ2</accession>
<evidence type="ECO:0000313" key="2">
    <source>
        <dbReference type="Proteomes" id="UP000230066"/>
    </source>
</evidence>
<gene>
    <name evidence="1" type="ORF">D915_009494</name>
</gene>
<dbReference type="EMBL" id="JXXN02005608">
    <property type="protein sequence ID" value="THD19790.1"/>
    <property type="molecule type" value="Genomic_DNA"/>
</dbReference>
<dbReference type="InterPro" id="IPR001763">
    <property type="entry name" value="Rhodanese-like_dom"/>
</dbReference>
<evidence type="ECO:0000313" key="1">
    <source>
        <dbReference type="EMBL" id="THD19790.1"/>
    </source>
</evidence>
<dbReference type="InterPro" id="IPR036873">
    <property type="entry name" value="Rhodanese-like_dom_sf"/>
</dbReference>
<dbReference type="Proteomes" id="UP000230066">
    <property type="component" value="Unassembled WGS sequence"/>
</dbReference>
<dbReference type="SUPFAM" id="SSF52821">
    <property type="entry name" value="Rhodanese/Cell cycle control phosphatase"/>
    <property type="match status" value="1"/>
</dbReference>
<dbReference type="Pfam" id="PF00581">
    <property type="entry name" value="Rhodanese"/>
    <property type="match status" value="1"/>
</dbReference>
<dbReference type="SMART" id="SM00450">
    <property type="entry name" value="RHOD"/>
    <property type="match status" value="1"/>
</dbReference>
<organism evidence="1 2">
    <name type="scientific">Fasciola hepatica</name>
    <name type="common">Liver fluke</name>
    <dbReference type="NCBI Taxonomy" id="6192"/>
    <lineage>
        <taxon>Eukaryota</taxon>
        <taxon>Metazoa</taxon>
        <taxon>Spiralia</taxon>
        <taxon>Lophotrochozoa</taxon>
        <taxon>Platyhelminthes</taxon>
        <taxon>Trematoda</taxon>
        <taxon>Digenea</taxon>
        <taxon>Plagiorchiida</taxon>
        <taxon>Echinostomata</taxon>
        <taxon>Echinostomatoidea</taxon>
        <taxon>Fasciolidae</taxon>
        <taxon>Fasciola</taxon>
    </lineage>
</organism>
<dbReference type="GO" id="GO:0016740">
    <property type="term" value="F:transferase activity"/>
    <property type="evidence" value="ECO:0007669"/>
    <property type="project" value="UniProtKB-KW"/>
</dbReference>
<sequence>MRLLVQSLRIHALAVTRPQSQLFLSFRITDTSCFCCPPLVFQPSAIFHVSHFRSARGHGVEIDVTILSSLVKSNSVQLIDVREPNELKESGKIEGAVNIPLGSVENAFLMSDEEFRRKFAVPKPRKSDSNIVFFCRGGVRGMKALKTVERLGYHGARNLKGGYLAWEMSFKQDS</sequence>
<keyword evidence="2" id="KW-1185">Reference proteome</keyword>
<dbReference type="PROSITE" id="PS50206">
    <property type="entry name" value="RHODANESE_3"/>
    <property type="match status" value="1"/>
</dbReference>
<name>A0A2H1BVQ2_FASHE</name>
<protein>
    <submittedName>
        <fullName evidence="1">Sulfurtransferase</fullName>
    </submittedName>
</protein>
<dbReference type="PANTHER" id="PTHR44086">
    <property type="entry name" value="THIOSULFATE SULFURTRANSFERASE RDL2, MITOCHONDRIAL-RELATED"/>
    <property type="match status" value="1"/>
</dbReference>
<comment type="caution">
    <text evidence="1">The sequence shown here is derived from an EMBL/GenBank/DDBJ whole genome shotgun (WGS) entry which is preliminary data.</text>
</comment>